<protein>
    <submittedName>
        <fullName evidence="1">Uncharacterized protein</fullName>
    </submittedName>
</protein>
<accession>A0AAD9KPW5</accession>
<comment type="caution">
    <text evidence="1">The sequence shown here is derived from an EMBL/GenBank/DDBJ whole genome shotgun (WGS) entry which is preliminary data.</text>
</comment>
<evidence type="ECO:0000313" key="2">
    <source>
        <dbReference type="Proteomes" id="UP001209878"/>
    </source>
</evidence>
<proteinExistence type="predicted"/>
<keyword evidence="2" id="KW-1185">Reference proteome</keyword>
<dbReference type="EMBL" id="JAODUO010000743">
    <property type="protein sequence ID" value="KAK2175220.1"/>
    <property type="molecule type" value="Genomic_DNA"/>
</dbReference>
<dbReference type="Proteomes" id="UP001209878">
    <property type="component" value="Unassembled WGS sequence"/>
</dbReference>
<reference evidence="1" key="1">
    <citation type="journal article" date="2023" name="Mol. Biol. Evol.">
        <title>Third-Generation Sequencing Reveals the Adaptive Role of the Epigenome in Three Deep-Sea Polychaetes.</title>
        <authorList>
            <person name="Perez M."/>
            <person name="Aroh O."/>
            <person name="Sun Y."/>
            <person name="Lan Y."/>
            <person name="Juniper S.K."/>
            <person name="Young C.R."/>
            <person name="Angers B."/>
            <person name="Qian P.Y."/>
        </authorList>
    </citation>
    <scope>NUCLEOTIDE SEQUENCE</scope>
    <source>
        <strain evidence="1">R07B-5</strain>
    </source>
</reference>
<organism evidence="1 2">
    <name type="scientific">Ridgeia piscesae</name>
    <name type="common">Tubeworm</name>
    <dbReference type="NCBI Taxonomy" id="27915"/>
    <lineage>
        <taxon>Eukaryota</taxon>
        <taxon>Metazoa</taxon>
        <taxon>Spiralia</taxon>
        <taxon>Lophotrochozoa</taxon>
        <taxon>Annelida</taxon>
        <taxon>Polychaeta</taxon>
        <taxon>Sedentaria</taxon>
        <taxon>Canalipalpata</taxon>
        <taxon>Sabellida</taxon>
        <taxon>Siboglinidae</taxon>
        <taxon>Ridgeia</taxon>
    </lineage>
</organism>
<name>A0AAD9KPW5_RIDPI</name>
<sequence>MAAVTDMLSGIFRILRSRVGFGPLSICRPNSSSERHVAATLRTVFLSFNTLVSSFVQSASGSHESNIVSMVPAPVLARVRT</sequence>
<dbReference type="AlphaFoldDB" id="A0AAD9KPW5"/>
<evidence type="ECO:0000313" key="1">
    <source>
        <dbReference type="EMBL" id="KAK2175220.1"/>
    </source>
</evidence>
<gene>
    <name evidence="1" type="ORF">NP493_743g02004</name>
</gene>